<dbReference type="PANTHER" id="PTHR46333:SF2">
    <property type="entry name" value="CYTOKINESIS PROTEIN 3"/>
    <property type="match status" value="1"/>
</dbReference>
<comment type="caution">
    <text evidence="2">The sequence shown here is derived from an EMBL/GenBank/DDBJ whole genome shotgun (WGS) entry which is preliminary data.</text>
</comment>
<dbReference type="Gene3D" id="3.10.620.30">
    <property type="match status" value="1"/>
</dbReference>
<dbReference type="Proteomes" id="UP001217089">
    <property type="component" value="Unassembled WGS sequence"/>
</dbReference>
<proteinExistence type="predicted"/>
<dbReference type="PANTHER" id="PTHR46333">
    <property type="entry name" value="CYTOKINESIS PROTEIN 3"/>
    <property type="match status" value="1"/>
</dbReference>
<protein>
    <recommendedName>
        <fullName evidence="1">Transglutaminase-like domain-containing protein</fullName>
    </recommendedName>
</protein>
<dbReference type="SUPFAM" id="SSF54001">
    <property type="entry name" value="Cysteine proteinases"/>
    <property type="match status" value="1"/>
</dbReference>
<dbReference type="InterPro" id="IPR038765">
    <property type="entry name" value="Papain-like_cys_pep_sf"/>
</dbReference>
<dbReference type="EMBL" id="JARBDR010000640">
    <property type="protein sequence ID" value="KAJ8310221.1"/>
    <property type="molecule type" value="Genomic_DNA"/>
</dbReference>
<evidence type="ECO:0000313" key="3">
    <source>
        <dbReference type="Proteomes" id="UP001217089"/>
    </source>
</evidence>
<name>A0ABQ9EYI0_TEGGR</name>
<gene>
    <name evidence="2" type="ORF">KUTeg_012086</name>
</gene>
<evidence type="ECO:0000259" key="1">
    <source>
        <dbReference type="SMART" id="SM00460"/>
    </source>
</evidence>
<reference evidence="2 3" key="1">
    <citation type="submission" date="2022-12" db="EMBL/GenBank/DDBJ databases">
        <title>Chromosome-level genome of Tegillarca granosa.</title>
        <authorList>
            <person name="Kim J."/>
        </authorList>
    </citation>
    <scope>NUCLEOTIDE SEQUENCE [LARGE SCALE GENOMIC DNA]</scope>
    <source>
        <strain evidence="2">Teg-2019</strain>
        <tissue evidence="2">Adductor muscle</tissue>
    </source>
</reference>
<dbReference type="InterPro" id="IPR052557">
    <property type="entry name" value="CAP/Cytokinesis_protein"/>
</dbReference>
<dbReference type="InterPro" id="IPR002931">
    <property type="entry name" value="Transglutaminase-like"/>
</dbReference>
<evidence type="ECO:0000313" key="2">
    <source>
        <dbReference type="EMBL" id="KAJ8310221.1"/>
    </source>
</evidence>
<feature type="domain" description="Transglutaminase-like" evidence="1">
    <location>
        <begin position="53"/>
        <end position="123"/>
    </location>
</feature>
<organism evidence="2 3">
    <name type="scientific">Tegillarca granosa</name>
    <name type="common">Malaysian cockle</name>
    <name type="synonym">Anadara granosa</name>
    <dbReference type="NCBI Taxonomy" id="220873"/>
    <lineage>
        <taxon>Eukaryota</taxon>
        <taxon>Metazoa</taxon>
        <taxon>Spiralia</taxon>
        <taxon>Lophotrochozoa</taxon>
        <taxon>Mollusca</taxon>
        <taxon>Bivalvia</taxon>
        <taxon>Autobranchia</taxon>
        <taxon>Pteriomorphia</taxon>
        <taxon>Arcoida</taxon>
        <taxon>Arcoidea</taxon>
        <taxon>Arcidae</taxon>
        <taxon>Tegillarca</taxon>
    </lineage>
</organism>
<dbReference type="SMART" id="SM00460">
    <property type="entry name" value="TGc"/>
    <property type="match status" value="1"/>
</dbReference>
<sequence>MNTPFYAKASVAKLVEYLIRPAKNDLDKVRAIYNYDIQSYRRGTTGPTDSKDVLQKGQSVCAGYSNLFEDMCKCAGIQVKCISGYAKGLSYNPEDGFSLNKNANHDWNVVYLYGEWRFVDSTWGAGYINSQMEFERRNTELYFLTDPKVLIQSHFPYVDKDVQRSQKWQLLKHPIDLETFNRRVKGSVIASELNIEFVSHKNGIVEIQGEDEIVLRIPNSNIILQAHLRDMNGTNVKNCLILKKKANTYKIRIRAPCVGKYKLEVYGTQNDNSVLDLYVTYIIHFKSTDEKIRPFPDNDKLWDRWQHCPNSESLKKLERKHLMSRKMVHAQLKYRF</sequence>
<keyword evidence="3" id="KW-1185">Reference proteome</keyword>
<accession>A0ABQ9EYI0</accession>
<dbReference type="Pfam" id="PF23265">
    <property type="entry name" value="Ig-like_KY"/>
    <property type="match status" value="1"/>
</dbReference>
<dbReference type="Pfam" id="PF01841">
    <property type="entry name" value="Transglut_core"/>
    <property type="match status" value="1"/>
</dbReference>
<dbReference type="InterPro" id="IPR056564">
    <property type="entry name" value="Ig-like_KY"/>
</dbReference>